<dbReference type="SUPFAM" id="SSF53474">
    <property type="entry name" value="alpha/beta-Hydrolases"/>
    <property type="match status" value="1"/>
</dbReference>
<sequence length="338" mass="38054">MTPFKPAFGLGNAHVQTLVSRFIRRKPLFEPIRERLELPDGDFVDLAWSEVPTSNTSKPIFILFHGLEGSFDSPYANGLMHAFAKEGWLAVMMHFRGCSGEPNRLPRAYHSGETEDARFFIEHLTQRFPRQVKVAVGVSLGGNMLVNYLAKYTENTLLNAASVVSAPLDLLACSQRINRGFSKVYQSYLLSSLKENAVAKLPLVQKVLPLTEREVNEIDSMFDFDDVITSRLHGFEDAHHYYQTCSGLPMLKRIRIPTDIIHAQDDPFMTEAVIPTTPLPKHVKYHLLPKGGHVGFVSGHLFKPTFWLEEALPERFSHYLKEEACNAQSAINGKIATT</sequence>
<feature type="active site" description="Charge relay system" evidence="2">
    <location>
        <position position="266"/>
    </location>
</feature>
<feature type="domain" description="AB hydrolase-1" evidence="3">
    <location>
        <begin position="59"/>
        <end position="297"/>
    </location>
</feature>
<dbReference type="FunFam" id="3.40.50.1820:FF:000080">
    <property type="entry name" value="Alpha/beta hydrolase"/>
    <property type="match status" value="1"/>
</dbReference>
<dbReference type="Pfam" id="PF00561">
    <property type="entry name" value="Abhydrolase_1"/>
    <property type="match status" value="1"/>
</dbReference>
<dbReference type="InterPro" id="IPR029058">
    <property type="entry name" value="AB_hydrolase_fold"/>
</dbReference>
<dbReference type="PANTHER" id="PTHR10794:SF94">
    <property type="entry name" value="ESTERASE YHET-RELATED"/>
    <property type="match status" value="1"/>
</dbReference>
<dbReference type="PIRSF" id="PIRSF005211">
    <property type="entry name" value="Ab_hydro_YheT"/>
    <property type="match status" value="1"/>
</dbReference>
<keyword evidence="5" id="KW-1185">Reference proteome</keyword>
<comment type="caution">
    <text evidence="4">The sequence shown here is derived from an EMBL/GenBank/DDBJ whole genome shotgun (WGS) entry which is preliminary data.</text>
</comment>
<dbReference type="PANTHER" id="PTHR10794">
    <property type="entry name" value="ABHYDROLASE DOMAIN-CONTAINING PROTEIN"/>
    <property type="match status" value="1"/>
</dbReference>
<reference evidence="5" key="1">
    <citation type="journal article" date="2019" name="Int. J. Syst. Evol. Microbiol.">
        <title>The Global Catalogue of Microorganisms (GCM) 10K type strain sequencing project: providing services to taxonomists for standard genome sequencing and annotation.</title>
        <authorList>
            <consortium name="The Broad Institute Genomics Platform"/>
            <consortium name="The Broad Institute Genome Sequencing Center for Infectious Disease"/>
            <person name="Wu L."/>
            <person name="Ma J."/>
        </authorList>
    </citation>
    <scope>NUCLEOTIDE SEQUENCE [LARGE SCALE GENOMIC DNA]</scope>
    <source>
        <strain evidence="5">NBRC 15640</strain>
    </source>
</reference>
<evidence type="ECO:0000256" key="2">
    <source>
        <dbReference type="PIRSR" id="PIRSR005211-1"/>
    </source>
</evidence>
<dbReference type="InterPro" id="IPR012020">
    <property type="entry name" value="ABHD4"/>
</dbReference>
<organism evidence="4 5">
    <name type="scientific">Vibrio penaeicida</name>
    <dbReference type="NCBI Taxonomy" id="104609"/>
    <lineage>
        <taxon>Bacteria</taxon>
        <taxon>Pseudomonadati</taxon>
        <taxon>Pseudomonadota</taxon>
        <taxon>Gammaproteobacteria</taxon>
        <taxon>Vibrionales</taxon>
        <taxon>Vibrionaceae</taxon>
        <taxon>Vibrio</taxon>
    </lineage>
</organism>
<evidence type="ECO:0000313" key="5">
    <source>
        <dbReference type="Proteomes" id="UP001156690"/>
    </source>
</evidence>
<dbReference type="NCBIfam" id="NF008218">
    <property type="entry name" value="PRK10985.1"/>
    <property type="match status" value="1"/>
</dbReference>
<evidence type="ECO:0000256" key="1">
    <source>
        <dbReference type="ARBA" id="ARBA00010884"/>
    </source>
</evidence>
<name>A0AAV5NS72_9VIBR</name>
<dbReference type="GO" id="GO:0034338">
    <property type="term" value="F:short-chain carboxylesterase activity"/>
    <property type="evidence" value="ECO:0007669"/>
    <property type="project" value="TreeGrafter"/>
</dbReference>
<dbReference type="EMBL" id="BSNX01000030">
    <property type="protein sequence ID" value="GLQ73333.1"/>
    <property type="molecule type" value="Genomic_DNA"/>
</dbReference>
<dbReference type="RefSeq" id="WP_126605768.1">
    <property type="nucleotide sequence ID" value="NZ_AP025144.1"/>
</dbReference>
<feature type="active site" description="Charge relay system" evidence="2">
    <location>
        <position position="293"/>
    </location>
</feature>
<proteinExistence type="inferred from homology"/>
<dbReference type="Proteomes" id="UP001156690">
    <property type="component" value="Unassembled WGS sequence"/>
</dbReference>
<keyword evidence="4" id="KW-0378">Hydrolase</keyword>
<dbReference type="InterPro" id="IPR000073">
    <property type="entry name" value="AB_hydrolase_1"/>
</dbReference>
<dbReference type="Gene3D" id="3.40.50.1820">
    <property type="entry name" value="alpha/beta hydrolase"/>
    <property type="match status" value="1"/>
</dbReference>
<dbReference type="InterPro" id="IPR050960">
    <property type="entry name" value="AB_hydrolase_4_sf"/>
</dbReference>
<protein>
    <submittedName>
        <fullName evidence="4">Hydrolase</fullName>
    </submittedName>
</protein>
<dbReference type="GO" id="GO:0047372">
    <property type="term" value="F:monoacylglycerol lipase activity"/>
    <property type="evidence" value="ECO:0007669"/>
    <property type="project" value="TreeGrafter"/>
</dbReference>
<comment type="similarity">
    <text evidence="1">Belongs to the AB hydrolase superfamily. AB hydrolase 4 family.</text>
</comment>
<accession>A0AAV5NS72</accession>
<gene>
    <name evidence="4" type="primary">yheT</name>
    <name evidence="4" type="ORF">GCM10007932_26930</name>
</gene>
<evidence type="ECO:0000313" key="4">
    <source>
        <dbReference type="EMBL" id="GLQ73333.1"/>
    </source>
</evidence>
<dbReference type="AlphaFoldDB" id="A0AAV5NS72"/>
<evidence type="ECO:0000259" key="3">
    <source>
        <dbReference type="Pfam" id="PF00561"/>
    </source>
</evidence>
<feature type="active site" description="Charge relay system" evidence="2">
    <location>
        <position position="139"/>
    </location>
</feature>